<keyword evidence="2" id="KW-0540">Nuclease</keyword>
<evidence type="ECO:0000313" key="8">
    <source>
        <dbReference type="Proteomes" id="UP000199603"/>
    </source>
</evidence>
<dbReference type="PANTHER" id="PTHR33607">
    <property type="entry name" value="ENDONUCLEASE-1"/>
    <property type="match status" value="1"/>
</dbReference>
<dbReference type="AlphaFoldDB" id="A0A1G6Z2Z7"/>
<evidence type="ECO:0000256" key="4">
    <source>
        <dbReference type="ARBA" id="ARBA00022801"/>
    </source>
</evidence>
<dbReference type="SUPFAM" id="SSF54060">
    <property type="entry name" value="His-Me finger endonucleases"/>
    <property type="match status" value="1"/>
</dbReference>
<dbReference type="InterPro" id="IPR044925">
    <property type="entry name" value="His-Me_finger_sf"/>
</dbReference>
<dbReference type="STRING" id="265719.SAMN04488509_1124"/>
<dbReference type="Pfam" id="PF04231">
    <property type="entry name" value="Endonuclease_1"/>
    <property type="match status" value="1"/>
</dbReference>
<evidence type="ECO:0000256" key="5">
    <source>
        <dbReference type="SAM" id="SignalP"/>
    </source>
</evidence>
<evidence type="ECO:0000259" key="6">
    <source>
        <dbReference type="Pfam" id="PF13205"/>
    </source>
</evidence>
<dbReference type="GO" id="GO:0004519">
    <property type="term" value="F:endonuclease activity"/>
    <property type="evidence" value="ECO:0007669"/>
    <property type="project" value="UniProtKB-KW"/>
</dbReference>
<dbReference type="RefSeq" id="WP_091244506.1">
    <property type="nucleotide sequence ID" value="NZ_FNAG01000012.1"/>
</dbReference>
<keyword evidence="4" id="KW-0378">Hydrolase</keyword>
<evidence type="ECO:0000313" key="7">
    <source>
        <dbReference type="EMBL" id="SDD96663.1"/>
    </source>
</evidence>
<protein>
    <submittedName>
        <fullName evidence="7">Endonuclease I</fullName>
    </submittedName>
</protein>
<accession>A0A1G6Z2Z7</accession>
<organism evidence="7 8">
    <name type="scientific">Aquimonas voraii</name>
    <dbReference type="NCBI Taxonomy" id="265719"/>
    <lineage>
        <taxon>Bacteria</taxon>
        <taxon>Pseudomonadati</taxon>
        <taxon>Pseudomonadota</taxon>
        <taxon>Gammaproteobacteria</taxon>
        <taxon>Lysobacterales</taxon>
        <taxon>Lysobacteraceae</taxon>
        <taxon>Aquimonas</taxon>
    </lineage>
</organism>
<feature type="signal peptide" evidence="5">
    <location>
        <begin position="1"/>
        <end position="24"/>
    </location>
</feature>
<dbReference type="InterPro" id="IPR007346">
    <property type="entry name" value="Endonuclease-I"/>
</dbReference>
<dbReference type="OrthoDB" id="9800417at2"/>
<dbReference type="Proteomes" id="UP000199603">
    <property type="component" value="Unassembled WGS sequence"/>
</dbReference>
<name>A0A1G6Z2Z7_9GAMM</name>
<feature type="chain" id="PRO_5011735342" evidence="5">
    <location>
        <begin position="25"/>
        <end position="685"/>
    </location>
</feature>
<evidence type="ECO:0000256" key="2">
    <source>
        <dbReference type="ARBA" id="ARBA00022722"/>
    </source>
</evidence>
<feature type="domain" description="SbsA Ig-like" evidence="6">
    <location>
        <begin position="195"/>
        <end position="295"/>
    </location>
</feature>
<proteinExistence type="inferred from homology"/>
<dbReference type="GO" id="GO:0016787">
    <property type="term" value="F:hydrolase activity"/>
    <property type="evidence" value="ECO:0007669"/>
    <property type="project" value="UniProtKB-KW"/>
</dbReference>
<evidence type="ECO:0000256" key="3">
    <source>
        <dbReference type="ARBA" id="ARBA00022729"/>
    </source>
</evidence>
<dbReference type="Pfam" id="PF13205">
    <property type="entry name" value="Big_5"/>
    <property type="match status" value="2"/>
</dbReference>
<keyword evidence="7" id="KW-0255">Endonuclease</keyword>
<keyword evidence="3 5" id="KW-0732">Signal</keyword>
<evidence type="ECO:0000256" key="1">
    <source>
        <dbReference type="ARBA" id="ARBA00006429"/>
    </source>
</evidence>
<sequence length="685" mass="71847">MHIYRSCLFSAALFAVALADSASAAVFINELHYDDSTASGDTGERVEVVATAGESLDGYRIVLYNGSGGAQYDDDPVPTGALRTCGATVRLAVVSYPSNGIQNGAPDGLALVDPAGAVVQFLSYEGAFAATSGPASGMTSVDIGVLETNATAAGTSLQLSGQGNTPAQFSWQPSRAESFGECNAGQTFVQAEDLPPSVVSTVPVQNAVDVNPSANLSVVFSEPVYLGGGAFALTCATTGPRALAVTLGSDGYTLDPVTDLGFDEACTLTITASEVVDLDLKPNTMASDFVISFRTAPDRAPAVVSTQPSNGAAGVPASVTLEVNFSESVSVTGDWARLNCGSSGSVPLSISGGPAQWSLDPSVSLQPLESCSLRVVASQVADLDGLPDPLAADVVVEFVTSAGPGAYYADVDASSCTVLRETLHAAIDDHTFYPYTATTTDTWDILELADQDPANSGRIVDVYRNASYAKAGGGNANYNREHTWPNSYGYNDLTGDHAYTDAHMLYLSNSAYNSSRSNIPYGNCNMGCSPLVTELTNGQGGGPQVYPGQHNWFSSALNLFEVWSARKGDVARAVLYMDIRYEGGMHGITNRPEPDLIVVDNPGLIQTTPAGVFAPVGYMGLKSVLLQWHAADPPDANEQLRNDVVFSYQGNRNPFIDHPEWAECLHTCTCSSAPPVEIFENGFEG</sequence>
<reference evidence="7 8" key="1">
    <citation type="submission" date="2016-10" db="EMBL/GenBank/DDBJ databases">
        <authorList>
            <person name="de Groot N.N."/>
        </authorList>
    </citation>
    <scope>NUCLEOTIDE SEQUENCE [LARGE SCALE GENOMIC DNA]</scope>
    <source>
        <strain evidence="7 8">DSM 16957</strain>
    </source>
</reference>
<keyword evidence="8" id="KW-1185">Reference proteome</keyword>
<dbReference type="PANTHER" id="PTHR33607:SF2">
    <property type="entry name" value="ENDONUCLEASE-1"/>
    <property type="match status" value="1"/>
</dbReference>
<dbReference type="EMBL" id="FNAG01000012">
    <property type="protein sequence ID" value="SDD96663.1"/>
    <property type="molecule type" value="Genomic_DNA"/>
</dbReference>
<dbReference type="InterPro" id="IPR032812">
    <property type="entry name" value="SbsA_Ig"/>
</dbReference>
<comment type="similarity">
    <text evidence="1">Belongs to the EndA/NucM nuclease family.</text>
</comment>
<gene>
    <name evidence="7" type="ORF">SAMN04488509_1124</name>
</gene>
<feature type="domain" description="SbsA Ig-like" evidence="6">
    <location>
        <begin position="299"/>
        <end position="400"/>
    </location>
</feature>